<reference evidence="6" key="1">
    <citation type="submission" date="2022-12" db="EMBL/GenBank/DDBJ databases">
        <authorList>
            <person name="Petersen C."/>
        </authorList>
    </citation>
    <scope>NUCLEOTIDE SEQUENCE</scope>
    <source>
        <strain evidence="6">IBT 16125</strain>
    </source>
</reference>
<sequence length="281" mass="31535">MRRVPCATLFGADPSLDSLHRFETSWLLPPAVLAGLRGLIALYIFTTIIVIWAWDGTHGDRVAIGQSFSYFTWLTYWGLGFYQLFAAIHTACYARTGRSVLLDRWPRAFRVLHGLLYTTITTFPFLVTIVFWAILFKPPFYKEIFPGWSNISQHGLNSLYALLEIILPATAPHPWMAIPVLILLLALYLCVAYITFHTEGFYTYSFLDPGAHGEKSGTVAGYCFGILAASVVIFLISWSLIRLRVYLTGGRIKRAARDPLYGRDGHAGSGVLRDSSMEVKV</sequence>
<dbReference type="Proteomes" id="UP001213681">
    <property type="component" value="Unassembled WGS sequence"/>
</dbReference>
<comment type="subcellular location">
    <subcellularLocation>
        <location evidence="1">Endomembrane system</location>
        <topology evidence="1">Multi-pass membrane protein</topology>
    </subcellularLocation>
</comment>
<evidence type="ECO:0000256" key="2">
    <source>
        <dbReference type="ARBA" id="ARBA00022692"/>
    </source>
</evidence>
<evidence type="ECO:0000256" key="1">
    <source>
        <dbReference type="ARBA" id="ARBA00004127"/>
    </source>
</evidence>
<organism evidence="6 7">
    <name type="scientific">Penicillium daleae</name>
    <dbReference type="NCBI Taxonomy" id="63821"/>
    <lineage>
        <taxon>Eukaryota</taxon>
        <taxon>Fungi</taxon>
        <taxon>Dikarya</taxon>
        <taxon>Ascomycota</taxon>
        <taxon>Pezizomycotina</taxon>
        <taxon>Eurotiomycetes</taxon>
        <taxon>Eurotiomycetidae</taxon>
        <taxon>Eurotiales</taxon>
        <taxon>Aspergillaceae</taxon>
        <taxon>Penicillium</taxon>
    </lineage>
</organism>
<evidence type="ECO:0000313" key="7">
    <source>
        <dbReference type="Proteomes" id="UP001213681"/>
    </source>
</evidence>
<keyword evidence="4 5" id="KW-0472">Membrane</keyword>
<dbReference type="GeneID" id="81604686"/>
<dbReference type="PANTHER" id="PTHR12242:SF1">
    <property type="entry name" value="MYND-TYPE DOMAIN-CONTAINING PROTEIN"/>
    <property type="match status" value="1"/>
</dbReference>
<protein>
    <recommendedName>
        <fullName evidence="8">FAR-17a/AIG1-like protein</fullName>
    </recommendedName>
</protein>
<dbReference type="EMBL" id="JAPVEA010000008">
    <property type="protein sequence ID" value="KAJ5440063.1"/>
    <property type="molecule type" value="Genomic_DNA"/>
</dbReference>
<feature type="transmembrane region" description="Helical" evidence="5">
    <location>
        <begin position="115"/>
        <end position="135"/>
    </location>
</feature>
<proteinExistence type="predicted"/>
<dbReference type="Pfam" id="PF04750">
    <property type="entry name" value="Far-17a_AIG1"/>
    <property type="match status" value="1"/>
</dbReference>
<name>A0AAD6C1D5_9EURO</name>
<keyword evidence="2 5" id="KW-0812">Transmembrane</keyword>
<feature type="transmembrane region" description="Helical" evidence="5">
    <location>
        <begin position="219"/>
        <end position="241"/>
    </location>
</feature>
<evidence type="ECO:0008006" key="8">
    <source>
        <dbReference type="Google" id="ProtNLM"/>
    </source>
</evidence>
<evidence type="ECO:0000256" key="5">
    <source>
        <dbReference type="SAM" id="Phobius"/>
    </source>
</evidence>
<dbReference type="GO" id="GO:0016020">
    <property type="term" value="C:membrane"/>
    <property type="evidence" value="ECO:0007669"/>
    <property type="project" value="InterPro"/>
</dbReference>
<feature type="transmembrane region" description="Helical" evidence="5">
    <location>
        <begin position="31"/>
        <end position="54"/>
    </location>
</feature>
<dbReference type="RefSeq" id="XP_056763292.1">
    <property type="nucleotide sequence ID" value="XM_056914443.1"/>
</dbReference>
<dbReference type="AlphaFoldDB" id="A0AAD6C1D5"/>
<evidence type="ECO:0000256" key="3">
    <source>
        <dbReference type="ARBA" id="ARBA00022989"/>
    </source>
</evidence>
<dbReference type="GO" id="GO:0012505">
    <property type="term" value="C:endomembrane system"/>
    <property type="evidence" value="ECO:0007669"/>
    <property type="project" value="UniProtKB-SubCell"/>
</dbReference>
<dbReference type="InterPro" id="IPR006838">
    <property type="entry name" value="ADTRP_AIG1"/>
</dbReference>
<keyword evidence="7" id="KW-1185">Reference proteome</keyword>
<accession>A0AAD6C1D5</accession>
<feature type="transmembrane region" description="Helical" evidence="5">
    <location>
        <begin position="74"/>
        <end position="94"/>
    </location>
</feature>
<dbReference type="PANTHER" id="PTHR12242">
    <property type="entry name" value="OS02G0130600 PROTEIN-RELATED"/>
    <property type="match status" value="1"/>
</dbReference>
<comment type="caution">
    <text evidence="6">The sequence shown here is derived from an EMBL/GenBank/DDBJ whole genome shotgun (WGS) entry which is preliminary data.</text>
</comment>
<evidence type="ECO:0000313" key="6">
    <source>
        <dbReference type="EMBL" id="KAJ5440063.1"/>
    </source>
</evidence>
<keyword evidence="3 5" id="KW-1133">Transmembrane helix</keyword>
<evidence type="ECO:0000256" key="4">
    <source>
        <dbReference type="ARBA" id="ARBA00023136"/>
    </source>
</evidence>
<feature type="transmembrane region" description="Helical" evidence="5">
    <location>
        <begin position="178"/>
        <end position="196"/>
    </location>
</feature>
<gene>
    <name evidence="6" type="ORF">N7458_011061</name>
</gene>
<reference evidence="6" key="2">
    <citation type="journal article" date="2023" name="IMA Fungus">
        <title>Comparative genomic study of the Penicillium genus elucidates a diverse pangenome and 15 lateral gene transfer events.</title>
        <authorList>
            <person name="Petersen C."/>
            <person name="Sorensen T."/>
            <person name="Nielsen M.R."/>
            <person name="Sondergaard T.E."/>
            <person name="Sorensen J.L."/>
            <person name="Fitzpatrick D.A."/>
            <person name="Frisvad J.C."/>
            <person name="Nielsen K.L."/>
        </authorList>
    </citation>
    <scope>NUCLEOTIDE SEQUENCE</scope>
    <source>
        <strain evidence="6">IBT 16125</strain>
    </source>
</reference>